<dbReference type="PROSITE" id="PS51704">
    <property type="entry name" value="GP_PDE"/>
    <property type="match status" value="1"/>
</dbReference>
<dbReference type="InterPro" id="IPR030395">
    <property type="entry name" value="GP_PDE_dom"/>
</dbReference>
<reference evidence="2 3" key="1">
    <citation type="submission" date="2016-10" db="EMBL/GenBank/DDBJ databases">
        <authorList>
            <person name="de Groot N.N."/>
        </authorList>
    </citation>
    <scope>NUCLEOTIDE SEQUENCE [LARGE SCALE GENOMIC DNA]</scope>
    <source>
        <strain evidence="2 3">CGMCC 1.5058</strain>
    </source>
</reference>
<feature type="domain" description="GP-PDE" evidence="1">
    <location>
        <begin position="1"/>
        <end position="238"/>
    </location>
</feature>
<dbReference type="PANTHER" id="PTHR46211:SF1">
    <property type="entry name" value="GLYCEROPHOSPHODIESTER PHOSPHODIESTERASE, CYTOPLASMIC"/>
    <property type="match status" value="1"/>
</dbReference>
<sequence length="244" mass="29070">MKIIAHRGFSGKYPENTLLAFEKAVEASSDAIELDVQLTKDGILVLFHDDTFTRLIQTEGFLLDHNWIDLEQYKVRKRRLKRNVYAPILSLEAYFNWVQDREIMTVIELKNNLRPHEGMEEKLVVLIRKYKLEHRVIVSSFKKESLMKIKEIAPLIPCAYITKLKKEEDLSWMEQTQMEFVHPKFTSLWPWNVAKLMKLEVRISPWTVNYSIFMRYLLRMPNLYGIITDRPDRLKKVIEKIKKT</sequence>
<dbReference type="AlphaFoldDB" id="A0A1G8NKC3"/>
<name>A0A1G8NKC3_9CLOT</name>
<dbReference type="PANTHER" id="PTHR46211">
    <property type="entry name" value="GLYCEROPHOSPHORYL DIESTER PHOSPHODIESTERASE"/>
    <property type="match status" value="1"/>
</dbReference>
<proteinExistence type="predicted"/>
<dbReference type="RefSeq" id="WP_031575849.1">
    <property type="nucleotide sequence ID" value="NZ_FNDZ01000004.1"/>
</dbReference>
<accession>A0A1G8NKC3</accession>
<evidence type="ECO:0000259" key="1">
    <source>
        <dbReference type="PROSITE" id="PS51704"/>
    </source>
</evidence>
<dbReference type="SUPFAM" id="SSF51695">
    <property type="entry name" value="PLC-like phosphodiesterases"/>
    <property type="match status" value="1"/>
</dbReference>
<protein>
    <submittedName>
        <fullName evidence="2">Glycerophosphoryl diester phosphodiesterase</fullName>
    </submittedName>
</protein>
<dbReference type="InterPro" id="IPR017946">
    <property type="entry name" value="PLC-like_Pdiesterase_TIM-brl"/>
</dbReference>
<dbReference type="Pfam" id="PF03009">
    <property type="entry name" value="GDPD"/>
    <property type="match status" value="1"/>
</dbReference>
<evidence type="ECO:0000313" key="2">
    <source>
        <dbReference type="EMBL" id="SDI79950.1"/>
    </source>
</evidence>
<dbReference type="GO" id="GO:0006629">
    <property type="term" value="P:lipid metabolic process"/>
    <property type="evidence" value="ECO:0007669"/>
    <property type="project" value="InterPro"/>
</dbReference>
<organism evidence="2 3">
    <name type="scientific">Proteiniclasticum ruminis</name>
    <dbReference type="NCBI Taxonomy" id="398199"/>
    <lineage>
        <taxon>Bacteria</taxon>
        <taxon>Bacillati</taxon>
        <taxon>Bacillota</taxon>
        <taxon>Clostridia</taxon>
        <taxon>Eubacteriales</taxon>
        <taxon>Clostridiaceae</taxon>
        <taxon>Proteiniclasticum</taxon>
    </lineage>
</organism>
<dbReference type="Proteomes" id="UP000183255">
    <property type="component" value="Unassembled WGS sequence"/>
</dbReference>
<dbReference type="EMBL" id="FNDZ01000004">
    <property type="protein sequence ID" value="SDI79950.1"/>
    <property type="molecule type" value="Genomic_DNA"/>
</dbReference>
<gene>
    <name evidence="2" type="ORF">SAMN05421804_104213</name>
</gene>
<dbReference type="Gene3D" id="3.20.20.190">
    <property type="entry name" value="Phosphatidylinositol (PI) phosphodiesterase"/>
    <property type="match status" value="1"/>
</dbReference>
<evidence type="ECO:0000313" key="3">
    <source>
        <dbReference type="Proteomes" id="UP000183255"/>
    </source>
</evidence>
<dbReference type="GO" id="GO:0008081">
    <property type="term" value="F:phosphoric diester hydrolase activity"/>
    <property type="evidence" value="ECO:0007669"/>
    <property type="project" value="InterPro"/>
</dbReference>